<organism evidence="1 2">
    <name type="scientific">Caerostris extrusa</name>
    <name type="common">Bark spider</name>
    <name type="synonym">Caerostris bankana</name>
    <dbReference type="NCBI Taxonomy" id="172846"/>
    <lineage>
        <taxon>Eukaryota</taxon>
        <taxon>Metazoa</taxon>
        <taxon>Ecdysozoa</taxon>
        <taxon>Arthropoda</taxon>
        <taxon>Chelicerata</taxon>
        <taxon>Arachnida</taxon>
        <taxon>Araneae</taxon>
        <taxon>Araneomorphae</taxon>
        <taxon>Entelegynae</taxon>
        <taxon>Araneoidea</taxon>
        <taxon>Araneidae</taxon>
        <taxon>Caerostris</taxon>
    </lineage>
</organism>
<evidence type="ECO:0000313" key="2">
    <source>
        <dbReference type="Proteomes" id="UP001054945"/>
    </source>
</evidence>
<name>A0AAV4MPV5_CAEEX</name>
<keyword evidence="2" id="KW-1185">Reference proteome</keyword>
<protein>
    <submittedName>
        <fullName evidence="1">Uncharacterized protein</fullName>
    </submittedName>
</protein>
<comment type="caution">
    <text evidence="1">The sequence shown here is derived from an EMBL/GenBank/DDBJ whole genome shotgun (WGS) entry which is preliminary data.</text>
</comment>
<accession>A0AAV4MPV5</accession>
<dbReference type="EMBL" id="BPLR01020066">
    <property type="protein sequence ID" value="GIX74408.1"/>
    <property type="molecule type" value="Genomic_DNA"/>
</dbReference>
<proteinExistence type="predicted"/>
<evidence type="ECO:0000313" key="1">
    <source>
        <dbReference type="EMBL" id="GIX74408.1"/>
    </source>
</evidence>
<dbReference type="AlphaFoldDB" id="A0AAV4MPV5"/>
<reference evidence="1 2" key="1">
    <citation type="submission" date="2021-06" db="EMBL/GenBank/DDBJ databases">
        <title>Caerostris extrusa draft genome.</title>
        <authorList>
            <person name="Kono N."/>
            <person name="Arakawa K."/>
        </authorList>
    </citation>
    <scope>NUCLEOTIDE SEQUENCE [LARGE SCALE GENOMIC DNA]</scope>
</reference>
<dbReference type="Proteomes" id="UP001054945">
    <property type="component" value="Unassembled WGS sequence"/>
</dbReference>
<gene>
    <name evidence="1" type="ORF">CEXT_470131</name>
</gene>
<sequence length="86" mass="9482">MSSVCLEGECLPHSRAAAVIQSDGNTNPNQYPDRSRHRYWSPGINSVAHTGLVEIWFGLHSGDRRIRLDFILGIVGIRCYVSAKAG</sequence>